<evidence type="ECO:0000256" key="4">
    <source>
        <dbReference type="ARBA" id="ARBA00022737"/>
    </source>
</evidence>
<protein>
    <recommendedName>
        <fullName evidence="6">VOC domain-containing protein</fullName>
    </recommendedName>
</protein>
<reference evidence="7 8" key="2">
    <citation type="journal article" date="2018" name="Int. J. Syst. Evol. Microbiol.">
        <title>Marinobacterium aestuarii sp. nov., a benzene-degrading marine bacterium isolated from estuary sediment.</title>
        <authorList>
            <person name="Bae S.S."/>
            <person name="Jung J."/>
            <person name="Chung D."/>
            <person name="Baek K."/>
        </authorList>
    </citation>
    <scope>NUCLEOTIDE SEQUENCE [LARGE SCALE GENOMIC DNA]</scope>
    <source>
        <strain evidence="7 8">ST58-10</strain>
    </source>
</reference>
<evidence type="ECO:0000256" key="1">
    <source>
        <dbReference type="ARBA" id="ARBA00001962"/>
    </source>
</evidence>
<dbReference type="PANTHER" id="PTHR11959">
    <property type="entry name" value="4-HYDROXYPHENYLPYRUVATE DIOXYGENASE"/>
    <property type="match status" value="1"/>
</dbReference>
<sequence length="327" mass="35537">MALDRDIKPALPEPRCTTERLYCSGCAAGQRLRDQVESPQGDIQHMSDTSTKTVTDTSAVRIEGLEFVEFAAPDPAQLVSFLEQLGFRACARHRSKDVTLYRQGEINFIVNATPGSFAQSYAQQHGASICALALRVNDANSAYQTLLARGAWEASTTAGVMELNIPALECIGGSQIYLIDRYGQDLSIYDIDFKALPDTEVPAEQLQQVSGLTLSVCAGRSPEWSDFFCQLFGFSATEPDLVTSPDGVLQLRFQELDGEHRDLADEGFASIELSTSDLAGTEAHFSASGLQFRPAGPASTQTGTQPNDCYAVQHPLFDSSVNFFIGR</sequence>
<gene>
    <name evidence="7" type="ORF">A8C75_03885</name>
</gene>
<dbReference type="PANTHER" id="PTHR11959:SF1">
    <property type="entry name" value="4-HYDROXYPHENYLPYRUVATE DIOXYGENASE"/>
    <property type="match status" value="1"/>
</dbReference>
<evidence type="ECO:0000256" key="2">
    <source>
        <dbReference type="ARBA" id="ARBA00005877"/>
    </source>
</evidence>
<comment type="cofactor">
    <cofactor evidence="1">
        <name>Fe cation</name>
        <dbReference type="ChEBI" id="CHEBI:24875"/>
    </cofactor>
</comment>
<dbReference type="SUPFAM" id="SSF54593">
    <property type="entry name" value="Glyoxalase/Bleomycin resistance protein/Dihydroxybiphenyl dioxygenase"/>
    <property type="match status" value="1"/>
</dbReference>
<dbReference type="InterPro" id="IPR037523">
    <property type="entry name" value="VOC_core"/>
</dbReference>
<dbReference type="Proteomes" id="UP000078070">
    <property type="component" value="Chromosome"/>
</dbReference>
<accession>A0A1A9EVK0</accession>
<dbReference type="KEGG" id="mars:A8C75_03885"/>
<evidence type="ECO:0000256" key="3">
    <source>
        <dbReference type="ARBA" id="ARBA00022723"/>
    </source>
</evidence>
<dbReference type="AlphaFoldDB" id="A0A1A9EVK0"/>
<evidence type="ECO:0000259" key="6">
    <source>
        <dbReference type="PROSITE" id="PS51819"/>
    </source>
</evidence>
<dbReference type="InterPro" id="IPR041736">
    <property type="entry name" value="4OHPhenylPyrv_dOase_N"/>
</dbReference>
<proteinExistence type="inferred from homology"/>
<evidence type="ECO:0000313" key="8">
    <source>
        <dbReference type="Proteomes" id="UP000078070"/>
    </source>
</evidence>
<keyword evidence="4" id="KW-0677">Repeat</keyword>
<dbReference type="STRING" id="1821621.A8C75_03885"/>
<name>A0A1A9EVK0_9GAMM</name>
<evidence type="ECO:0000256" key="5">
    <source>
        <dbReference type="ARBA" id="ARBA00023004"/>
    </source>
</evidence>
<feature type="domain" description="VOC" evidence="6">
    <location>
        <begin position="64"/>
        <end position="181"/>
    </location>
</feature>
<dbReference type="EMBL" id="CP015839">
    <property type="protein sequence ID" value="ANG61698.1"/>
    <property type="molecule type" value="Genomic_DNA"/>
</dbReference>
<reference evidence="8" key="1">
    <citation type="submission" date="2016-05" db="EMBL/GenBank/DDBJ databases">
        <authorList>
            <person name="Baek K."/>
            <person name="Yang S.-J."/>
        </authorList>
    </citation>
    <scope>NUCLEOTIDE SEQUENCE [LARGE SCALE GENOMIC DNA]</scope>
    <source>
        <strain evidence="8">ST58-10</strain>
    </source>
</reference>
<keyword evidence="5" id="KW-0408">Iron</keyword>
<keyword evidence="3" id="KW-0479">Metal-binding</keyword>
<dbReference type="Gene3D" id="3.10.180.10">
    <property type="entry name" value="2,3-Dihydroxybiphenyl 1,2-Dioxygenase, domain 1"/>
    <property type="match status" value="1"/>
</dbReference>
<dbReference type="PROSITE" id="PS51819">
    <property type="entry name" value="VOC"/>
    <property type="match status" value="1"/>
</dbReference>
<dbReference type="GO" id="GO:0046872">
    <property type="term" value="F:metal ion binding"/>
    <property type="evidence" value="ECO:0007669"/>
    <property type="project" value="UniProtKB-KW"/>
</dbReference>
<comment type="similarity">
    <text evidence="2">Belongs to the 4HPPD family.</text>
</comment>
<dbReference type="CDD" id="cd08342">
    <property type="entry name" value="HPPD_N_like"/>
    <property type="match status" value="1"/>
</dbReference>
<dbReference type="InterPro" id="IPR005956">
    <property type="entry name" value="4OHPhenylPyrv_dOase"/>
</dbReference>
<evidence type="ECO:0000313" key="7">
    <source>
        <dbReference type="EMBL" id="ANG61698.1"/>
    </source>
</evidence>
<dbReference type="GO" id="GO:0003868">
    <property type="term" value="F:4-hydroxyphenylpyruvate dioxygenase activity"/>
    <property type="evidence" value="ECO:0007669"/>
    <property type="project" value="InterPro"/>
</dbReference>
<dbReference type="Pfam" id="PF14696">
    <property type="entry name" value="Glyoxalase_5"/>
    <property type="match status" value="1"/>
</dbReference>
<dbReference type="InterPro" id="IPR029068">
    <property type="entry name" value="Glyas_Bleomycin-R_OHBP_Dase"/>
</dbReference>
<keyword evidence="8" id="KW-1185">Reference proteome</keyword>
<organism evidence="7 8">
    <name type="scientific">Marinobacterium aestuarii</name>
    <dbReference type="NCBI Taxonomy" id="1821621"/>
    <lineage>
        <taxon>Bacteria</taxon>
        <taxon>Pseudomonadati</taxon>
        <taxon>Pseudomonadota</taxon>
        <taxon>Gammaproteobacteria</taxon>
        <taxon>Oceanospirillales</taxon>
        <taxon>Oceanospirillaceae</taxon>
        <taxon>Marinobacterium</taxon>
    </lineage>
</organism>
<dbReference type="GO" id="GO:0006572">
    <property type="term" value="P:L-tyrosine catabolic process"/>
    <property type="evidence" value="ECO:0007669"/>
    <property type="project" value="TreeGrafter"/>
</dbReference>